<dbReference type="GeneID" id="18164878"/>
<dbReference type="RefSeq" id="XP_006668066.1">
    <property type="nucleotide sequence ID" value="XM_006668003.1"/>
</dbReference>
<dbReference type="AlphaFoldDB" id="G3JC65"/>
<accession>G3JC65</accession>
<dbReference type="InParanoid" id="G3JC65"/>
<sequence length="108" mass="11787">MYAAACWVRGEEQSVSVSIRVLDLFASNKAHGWCGLVIGGQVPISWSRGTDVDRLLADVELAVPIESELVAVADQRSRARPLHASFAQPTRRFLMNRHRSKAGGLGSE</sequence>
<evidence type="ECO:0000313" key="1">
    <source>
        <dbReference type="EMBL" id="EGX94580.1"/>
    </source>
</evidence>
<dbReference type="VEuPathDB" id="FungiDB:CCM_02851"/>
<evidence type="ECO:0000313" key="2">
    <source>
        <dbReference type="Proteomes" id="UP000001610"/>
    </source>
</evidence>
<proteinExistence type="predicted"/>
<gene>
    <name evidence="1" type="ORF">CCM_02851</name>
</gene>
<organism evidence="1 2">
    <name type="scientific">Cordyceps militaris (strain CM01)</name>
    <name type="common">Caterpillar fungus</name>
    <dbReference type="NCBI Taxonomy" id="983644"/>
    <lineage>
        <taxon>Eukaryota</taxon>
        <taxon>Fungi</taxon>
        <taxon>Dikarya</taxon>
        <taxon>Ascomycota</taxon>
        <taxon>Pezizomycotina</taxon>
        <taxon>Sordariomycetes</taxon>
        <taxon>Hypocreomycetidae</taxon>
        <taxon>Hypocreales</taxon>
        <taxon>Cordycipitaceae</taxon>
        <taxon>Cordyceps</taxon>
    </lineage>
</organism>
<dbReference type="EMBL" id="JH126400">
    <property type="protein sequence ID" value="EGX94580.1"/>
    <property type="molecule type" value="Genomic_DNA"/>
</dbReference>
<name>G3JC65_CORMM</name>
<dbReference type="HOGENOM" id="CLU_2196827_0_0_1"/>
<dbReference type="Proteomes" id="UP000001610">
    <property type="component" value="Unassembled WGS sequence"/>
</dbReference>
<reference evidence="1 2" key="1">
    <citation type="journal article" date="2011" name="Genome Biol.">
        <title>Genome sequence of the insect pathogenic fungus Cordyceps militaris, a valued traditional Chinese medicine.</title>
        <authorList>
            <person name="Zheng P."/>
            <person name="Xia Y."/>
            <person name="Xiao G."/>
            <person name="Xiong C."/>
            <person name="Hu X."/>
            <person name="Zhang S."/>
            <person name="Zheng H."/>
            <person name="Huang Y."/>
            <person name="Zhou Y."/>
            <person name="Wang S."/>
            <person name="Zhao G.P."/>
            <person name="Liu X."/>
            <person name="St Leger R.J."/>
            <person name="Wang C."/>
        </authorList>
    </citation>
    <scope>NUCLEOTIDE SEQUENCE [LARGE SCALE GENOMIC DNA]</scope>
    <source>
        <strain evidence="1 2">CM01</strain>
    </source>
</reference>
<keyword evidence="2" id="KW-1185">Reference proteome</keyword>
<dbReference type="KEGG" id="cmt:CCM_02851"/>
<protein>
    <submittedName>
        <fullName evidence="1">Uncharacterized protein</fullName>
    </submittedName>
</protein>